<evidence type="ECO:0000313" key="3">
    <source>
        <dbReference type="EMBL" id="NFV27530.1"/>
    </source>
</evidence>
<comment type="caution">
    <text evidence="3">The sequence shown here is derived from an EMBL/GenBank/DDBJ whole genome shotgun (WGS) entry which is preliminary data.</text>
</comment>
<evidence type="ECO:0000313" key="4">
    <source>
        <dbReference type="Proteomes" id="UP000486903"/>
    </source>
</evidence>
<evidence type="ECO:0000256" key="2">
    <source>
        <dbReference type="SAM" id="MobiDB-lite"/>
    </source>
</evidence>
<dbReference type="Proteomes" id="UP000486903">
    <property type="component" value="Unassembled WGS sequence"/>
</dbReference>
<sequence length="197" mass="22368">MAGAPRGNQNAKGNKDGAPRGNQNAKGNKGGAPKGNINAFTYGNYTKRIPMAVKNIMEELVTEDPLDKLWRSICIQEARIINMQNIMHVKNKKDITKELKKTKSMYDEGGNETYKEEEYEIQFACDKEANLMITQSKAYDTLVKLIKQYDEMLNANRDLATEEQRLRIDKLKGEVNKLNGNKNDEPIKVKIVDDIDD</sequence>
<evidence type="ECO:0000256" key="1">
    <source>
        <dbReference type="SAM" id="Coils"/>
    </source>
</evidence>
<accession>A0A846KBH4</accession>
<feature type="coiled-coil region" evidence="1">
    <location>
        <begin position="142"/>
        <end position="181"/>
    </location>
</feature>
<evidence type="ECO:0008006" key="5">
    <source>
        <dbReference type="Google" id="ProtNLM"/>
    </source>
</evidence>
<dbReference type="AlphaFoldDB" id="A0A846KBH4"/>
<dbReference type="RefSeq" id="WP_003371116.1">
    <property type="nucleotide sequence ID" value="NZ_JACBBA010000001.1"/>
</dbReference>
<dbReference type="EMBL" id="SXFB01000016">
    <property type="protein sequence ID" value="NFV27530.1"/>
    <property type="molecule type" value="Genomic_DNA"/>
</dbReference>
<protein>
    <recommendedName>
        <fullName evidence="5">Terminase</fullName>
    </recommendedName>
</protein>
<keyword evidence="1" id="KW-0175">Coiled coil</keyword>
<feature type="region of interest" description="Disordered" evidence="2">
    <location>
        <begin position="1"/>
        <end position="33"/>
    </location>
</feature>
<dbReference type="NCBIfam" id="NF040601">
    <property type="entry name" value="TerS_not_xtmA"/>
    <property type="match status" value="1"/>
</dbReference>
<name>A0A846KBH4_CLOBO</name>
<proteinExistence type="predicted"/>
<reference evidence="3 4" key="1">
    <citation type="submission" date="2019-04" db="EMBL/GenBank/DDBJ databases">
        <title>Genome sequencing of Clostridium botulinum Groups I-IV and Clostridium butyricum.</title>
        <authorList>
            <person name="Brunt J."/>
            <person name="Van Vliet A.H.M."/>
            <person name="Stringer S.C."/>
            <person name="Carter A.T."/>
            <person name="Peck M.W."/>
        </authorList>
    </citation>
    <scope>NUCLEOTIDE SEQUENCE [LARGE SCALE GENOMIC DNA]</scope>
    <source>
        <strain evidence="3 4">BL81</strain>
    </source>
</reference>
<gene>
    <name evidence="3" type="ORF">FDG31_15455</name>
</gene>
<organism evidence="3 4">
    <name type="scientific">Clostridium botulinum</name>
    <dbReference type="NCBI Taxonomy" id="1491"/>
    <lineage>
        <taxon>Bacteria</taxon>
        <taxon>Bacillati</taxon>
        <taxon>Bacillota</taxon>
        <taxon>Clostridia</taxon>
        <taxon>Eubacteriales</taxon>
        <taxon>Clostridiaceae</taxon>
        <taxon>Clostridium</taxon>
    </lineage>
</organism>